<evidence type="ECO:0000313" key="1">
    <source>
        <dbReference type="EMBL" id="KAI9906813.1"/>
    </source>
</evidence>
<gene>
    <name evidence="1" type="ORF">PsorP6_004170</name>
</gene>
<organism evidence="1 2">
    <name type="scientific">Peronosclerospora sorghi</name>
    <dbReference type="NCBI Taxonomy" id="230839"/>
    <lineage>
        <taxon>Eukaryota</taxon>
        <taxon>Sar</taxon>
        <taxon>Stramenopiles</taxon>
        <taxon>Oomycota</taxon>
        <taxon>Peronosporomycetes</taxon>
        <taxon>Peronosporales</taxon>
        <taxon>Peronosporaceae</taxon>
        <taxon>Peronosclerospora</taxon>
    </lineage>
</organism>
<accession>A0ACC0VM63</accession>
<comment type="caution">
    <text evidence="1">The sequence shown here is derived from an EMBL/GenBank/DDBJ whole genome shotgun (WGS) entry which is preliminary data.</text>
</comment>
<name>A0ACC0VM63_9STRA</name>
<protein>
    <submittedName>
        <fullName evidence="1">Uncharacterized protein</fullName>
    </submittedName>
</protein>
<sequence length="81" mass="8873">MDYSITIKSKDFALLDEAQKLHLEDRIVPIPGNLAQPLLGLPTDTFNVLATEIDAIVHNGADVNLVKLYTSLKSVNVLVTQ</sequence>
<dbReference type="Proteomes" id="UP001163321">
    <property type="component" value="Chromosome 8"/>
</dbReference>
<dbReference type="EMBL" id="CM047587">
    <property type="protein sequence ID" value="KAI9906813.1"/>
    <property type="molecule type" value="Genomic_DNA"/>
</dbReference>
<evidence type="ECO:0000313" key="2">
    <source>
        <dbReference type="Proteomes" id="UP001163321"/>
    </source>
</evidence>
<proteinExistence type="predicted"/>
<keyword evidence="2" id="KW-1185">Reference proteome</keyword>
<reference evidence="1 2" key="1">
    <citation type="journal article" date="2022" name="bioRxiv">
        <title>The genome of the oomycete Peronosclerospora sorghi, a cosmopolitan pathogen of maize and sorghum, is inflated with dispersed pseudogenes.</title>
        <authorList>
            <person name="Fletcher K."/>
            <person name="Martin F."/>
            <person name="Isakeit T."/>
            <person name="Cavanaugh K."/>
            <person name="Magill C."/>
            <person name="Michelmore R."/>
        </authorList>
    </citation>
    <scope>NUCLEOTIDE SEQUENCE [LARGE SCALE GENOMIC DNA]</scope>
    <source>
        <strain evidence="1">P6</strain>
    </source>
</reference>